<evidence type="ECO:0000313" key="3">
    <source>
        <dbReference type="Proteomes" id="UP001329825"/>
    </source>
</evidence>
<evidence type="ECO:0008006" key="4">
    <source>
        <dbReference type="Google" id="ProtNLM"/>
    </source>
</evidence>
<protein>
    <recommendedName>
        <fullName evidence="4">Pentatricopeptide repeat domain-containing protein</fullName>
    </recommendedName>
</protein>
<evidence type="ECO:0000256" key="1">
    <source>
        <dbReference type="SAM" id="MobiDB-lite"/>
    </source>
</evidence>
<dbReference type="Proteomes" id="UP001329825">
    <property type="component" value="Chromosome 10"/>
</dbReference>
<organism evidence="2 3">
    <name type="scientific">Kwoniella shivajii</name>
    <dbReference type="NCBI Taxonomy" id="564305"/>
    <lineage>
        <taxon>Eukaryota</taxon>
        <taxon>Fungi</taxon>
        <taxon>Dikarya</taxon>
        <taxon>Basidiomycota</taxon>
        <taxon>Agaricomycotina</taxon>
        <taxon>Tremellomycetes</taxon>
        <taxon>Tremellales</taxon>
        <taxon>Cryptococcaceae</taxon>
        <taxon>Kwoniella</taxon>
    </lineage>
</organism>
<dbReference type="EMBL" id="CP141890">
    <property type="protein sequence ID" value="WRT70367.1"/>
    <property type="molecule type" value="Genomic_DNA"/>
</dbReference>
<sequence>MNHLRSAAVAGPGPQTWLYRSGLAMKPRPSLYACLSNPISTRPLHTSSTTYGARTGHYSGDRPDRAYRLPTRPSTYKLAKPSADQSAPPKPDPPEDVILLGAPPDYPIDDLVYQLHESLDELSLSSAIKAWAQLWDLGCVSRLSLPDFEHISNCIWKILFAQRTYPHLGRMAVRHPSDFGHLRNMAVESAARSHCSGLYGFMLKLIGTGRPKDVVDAFEKCKERMRDVQGKKKEDLVSWDREKRLSARLEGEGLKDIMMMNIAAHTLLGTLDEFALFSMLDSQVDLRPSSPFDFRPIERAFRACQAGDQTYDQFRKNVDKLVLSLMCYHPNALIARIMTLGTQRSSDQLEKLYDKVLEASIGPHAFLRPRDLSDFGTVHRNIPIPPNIWMQFIRGFEWRSDVDRIAKMMDEDLPQRGLKPDAEFLSMAMLHMAIIAHRRNAPSSVRLKARDWVDEYWRRLSSAGWHTKDGSFARRIRTLSILSFDERRLQSEIKNLYKAAKEGHLGRIGSQTRASFIEFFMKHAGQNVALKKSWEVLQVFPFDKDNKEDDLDIAVSVFIRRLALGPWKGEEKLKMMKKVLILFVKNGFQVQSHALGPLLSIQLSGGLPIKDTIETILEATRDKVAPDHGIQRWTKVLYGLLTKWTHSISASVLELQAGLFILEKSTEMELYGTTRSRQVGMWMSFIGPAAKSTHTNAAQRQEFIEIALNLFPGGKDNISMNMYFEIIQMCFNRPDGAGYGEGWRRWQEIKNLRRIPPIWWSRLLSLSLKHNKQEFALELVKDAWQSNEIDTTEGFFLRAKAAGLMSKLGLDDQLEIEQIASVNRQNVRNGKRRHREPLAFAEDSREQSWDINGVENEDVVDILDEDSDVIEVLEEVGEEDLSD</sequence>
<dbReference type="RefSeq" id="XP_062795106.1">
    <property type="nucleotide sequence ID" value="XM_062939055.1"/>
</dbReference>
<keyword evidence="3" id="KW-1185">Reference proteome</keyword>
<evidence type="ECO:0000313" key="2">
    <source>
        <dbReference type="EMBL" id="WRT70367.1"/>
    </source>
</evidence>
<gene>
    <name evidence="2" type="ORF">IL334_007365</name>
</gene>
<name>A0ABZ1D9V2_9TREE</name>
<proteinExistence type="predicted"/>
<dbReference type="GeneID" id="87959495"/>
<reference evidence="2 3" key="1">
    <citation type="submission" date="2024-01" db="EMBL/GenBank/DDBJ databases">
        <title>Comparative genomics of Cryptococcus and Kwoniella reveals pathogenesis evolution and contrasting modes of karyotype evolution via chromosome fusion or intercentromeric recombination.</title>
        <authorList>
            <person name="Coelho M.A."/>
            <person name="David-Palma M."/>
            <person name="Shea T."/>
            <person name="Bowers K."/>
            <person name="McGinley-Smith S."/>
            <person name="Mohammad A.W."/>
            <person name="Gnirke A."/>
            <person name="Yurkov A.M."/>
            <person name="Nowrousian M."/>
            <person name="Sun S."/>
            <person name="Cuomo C.A."/>
            <person name="Heitman J."/>
        </authorList>
    </citation>
    <scope>NUCLEOTIDE SEQUENCE [LARGE SCALE GENOMIC DNA]</scope>
    <source>
        <strain evidence="2">CBS 11374</strain>
    </source>
</reference>
<accession>A0ABZ1D9V2</accession>
<feature type="region of interest" description="Disordered" evidence="1">
    <location>
        <begin position="45"/>
        <end position="96"/>
    </location>
</feature>